<dbReference type="Proteomes" id="UP000249082">
    <property type="component" value="Unassembled WGS sequence"/>
</dbReference>
<dbReference type="AlphaFoldDB" id="A0A2W5QS03"/>
<name>A0A2W5QS03_9SPHN</name>
<proteinExistence type="predicted"/>
<comment type="caution">
    <text evidence="1">The sequence shown here is derived from an EMBL/GenBank/DDBJ whole genome shotgun (WGS) entry which is preliminary data.</text>
</comment>
<organism evidence="1 2">
    <name type="scientific">Novosphingobium pentaromativorans</name>
    <dbReference type="NCBI Taxonomy" id="205844"/>
    <lineage>
        <taxon>Bacteria</taxon>
        <taxon>Pseudomonadati</taxon>
        <taxon>Pseudomonadota</taxon>
        <taxon>Alphaproteobacteria</taxon>
        <taxon>Sphingomonadales</taxon>
        <taxon>Sphingomonadaceae</taxon>
        <taxon>Novosphingobium</taxon>
    </lineage>
</organism>
<evidence type="ECO:0000313" key="2">
    <source>
        <dbReference type="Proteomes" id="UP000249082"/>
    </source>
</evidence>
<gene>
    <name evidence="1" type="ORF">DI555_14115</name>
</gene>
<dbReference type="EMBL" id="QFPX01000010">
    <property type="protein sequence ID" value="PZQ54190.1"/>
    <property type="molecule type" value="Genomic_DNA"/>
</dbReference>
<accession>A0A2W5QS03</accession>
<evidence type="ECO:0000313" key="1">
    <source>
        <dbReference type="EMBL" id="PZQ54190.1"/>
    </source>
</evidence>
<reference evidence="1 2" key="1">
    <citation type="submission" date="2017-08" db="EMBL/GenBank/DDBJ databases">
        <title>Infants hospitalized years apart are colonized by the same room-sourced microbial strains.</title>
        <authorList>
            <person name="Brooks B."/>
            <person name="Olm M.R."/>
            <person name="Firek B.A."/>
            <person name="Baker R."/>
            <person name="Thomas B.C."/>
            <person name="Morowitz M.J."/>
            <person name="Banfield J.F."/>
        </authorList>
    </citation>
    <scope>NUCLEOTIDE SEQUENCE [LARGE SCALE GENOMIC DNA]</scope>
    <source>
        <strain evidence="1">S2_005_002_R2_33</strain>
    </source>
</reference>
<sequence>MSRNSPVSGGRALEAALNAVGKRIATQAIRSGLTAAANPVMAEAKLRASGWSPKVAAAITKGSSRKNQDGTFSIRIYVDERKPDGYLGFFGEYGVAPHLIARTGAKQGRVAVRKAAEGTGSVTLRPMKIGDRFVSGIIHHPGHAAHPFMRVALDTTVDASIAAFRDKVVAAIEKKTGFNALAGMDEAA</sequence>
<protein>
    <recommendedName>
        <fullName evidence="3">HK97 gp10 family phage protein</fullName>
    </recommendedName>
</protein>
<evidence type="ECO:0008006" key="3">
    <source>
        <dbReference type="Google" id="ProtNLM"/>
    </source>
</evidence>